<comment type="similarity">
    <text evidence="2">Belongs to the methyltransferase superfamily. Trimethylguanosine synthase family.</text>
</comment>
<dbReference type="GeneID" id="107884332"/>
<evidence type="ECO:0000256" key="3">
    <source>
        <dbReference type="ARBA" id="ARBA00047418"/>
    </source>
</evidence>
<comment type="catalytic activity">
    <reaction evidence="5">
        <text>a 5'-end (N(2),N(7)-dimethyl 5'-triphosphoguanosine)-ribonucleoside in snRNA + S-adenosyl-L-methionine = a 5'-end (N(2),N(2),N(7)-trimethyl 5'-triphosphoguanosine)-ribonucleoside in snRNA + S-adenosyl-L-homocysteine + H(+)</text>
        <dbReference type="Rhea" id="RHEA:78479"/>
        <dbReference type="Rhea" id="RHEA-COMP:19087"/>
        <dbReference type="Rhea" id="RHEA-COMP:19089"/>
        <dbReference type="ChEBI" id="CHEBI:15378"/>
        <dbReference type="ChEBI" id="CHEBI:57856"/>
        <dbReference type="ChEBI" id="CHEBI:59789"/>
        <dbReference type="ChEBI" id="CHEBI:167623"/>
        <dbReference type="ChEBI" id="CHEBI:172880"/>
    </reaction>
    <physiologicalReaction direction="left-to-right" evidence="5">
        <dbReference type="Rhea" id="RHEA:78480"/>
    </physiologicalReaction>
</comment>
<dbReference type="AlphaFoldDB" id="A0A8R2JNB7"/>
<protein>
    <recommendedName>
        <fullName evidence="1">Trimethylguanosine synthase</fullName>
    </recommendedName>
    <alternativeName>
        <fullName evidence="7">Cap-specific guanine-N(2) methyltransferase</fullName>
    </alternativeName>
</protein>
<dbReference type="PANTHER" id="PTHR14741">
    <property type="entry name" value="S-ADENOSYLMETHIONINE-DEPENDENT METHYLTRANSFERASE RELATED"/>
    <property type="match status" value="1"/>
</dbReference>
<dbReference type="Pfam" id="PF09445">
    <property type="entry name" value="Methyltransf_15"/>
    <property type="match status" value="1"/>
</dbReference>
<accession>A0A8R2JNB7</accession>
<dbReference type="Gene3D" id="3.40.50.150">
    <property type="entry name" value="Vaccinia Virus protein VP39"/>
    <property type="match status" value="1"/>
</dbReference>
<dbReference type="Proteomes" id="UP000007819">
    <property type="component" value="Chromosome A1"/>
</dbReference>
<comment type="catalytic activity">
    <reaction evidence="6">
        <text>a 5'-end (N(7)-methyl 5'-triphosphoguanosine)-ribonucleoside in snRNA + S-adenosyl-L-methionine = a 5'-end (N(2),N(7)-dimethyl 5'-triphosphoguanosine)-ribonucleoside in snRNA + S-adenosyl-L-homocysteine + H(+)</text>
        <dbReference type="Rhea" id="RHEA:78471"/>
        <dbReference type="Rhea" id="RHEA-COMP:19085"/>
        <dbReference type="Rhea" id="RHEA-COMP:19087"/>
        <dbReference type="ChEBI" id="CHEBI:15378"/>
        <dbReference type="ChEBI" id="CHEBI:57856"/>
        <dbReference type="ChEBI" id="CHEBI:59789"/>
        <dbReference type="ChEBI" id="CHEBI:156461"/>
        <dbReference type="ChEBI" id="CHEBI:172880"/>
    </reaction>
    <physiologicalReaction direction="left-to-right" evidence="6">
        <dbReference type="Rhea" id="RHEA:78472"/>
    </physiologicalReaction>
</comment>
<dbReference type="GO" id="GO:0005634">
    <property type="term" value="C:nucleus"/>
    <property type="evidence" value="ECO:0007669"/>
    <property type="project" value="TreeGrafter"/>
</dbReference>
<comment type="catalytic activity">
    <reaction evidence="3">
        <text>a 5'-end (N(2),N(7)-dimethyl 5'-triphosphoguanosine)-ribonucleoside in snoRNA + S-adenosyl-L-methionine = a 5'-end (N(2),N(2),N(7)-trimethyl 5'-triphosphoguanosine)-ribonucleoside in snoRNA + S-adenosyl-L-homocysteine + H(+)</text>
        <dbReference type="Rhea" id="RHEA:78507"/>
        <dbReference type="Rhea" id="RHEA-COMP:19088"/>
        <dbReference type="Rhea" id="RHEA-COMP:19090"/>
        <dbReference type="ChEBI" id="CHEBI:15378"/>
        <dbReference type="ChEBI" id="CHEBI:57856"/>
        <dbReference type="ChEBI" id="CHEBI:59789"/>
        <dbReference type="ChEBI" id="CHEBI:167623"/>
        <dbReference type="ChEBI" id="CHEBI:172880"/>
    </reaction>
    <physiologicalReaction direction="left-to-right" evidence="3">
        <dbReference type="Rhea" id="RHEA:78508"/>
    </physiologicalReaction>
</comment>
<sequence length="127" mass="14365">MAKQNAAIYGVVDKIEFIVGDYFKLENQIKGDVIVTSPPWGGPEYSKMDVIGPLDLYMDKILEVGKTIAPKILLHLPKNLNKNECWKMCNGVGASLRKIENVFMNKYLNSTLFYVRSNNVSYKSLCI</sequence>
<name>A0A8R2JNB7_ACYPI</name>
<evidence type="ECO:0000313" key="9">
    <source>
        <dbReference type="Proteomes" id="UP000007819"/>
    </source>
</evidence>
<evidence type="ECO:0000256" key="1">
    <source>
        <dbReference type="ARBA" id="ARBA00018517"/>
    </source>
</evidence>
<dbReference type="KEGG" id="api:107884332"/>
<evidence type="ECO:0000256" key="4">
    <source>
        <dbReference type="ARBA" id="ARBA00048740"/>
    </source>
</evidence>
<comment type="catalytic activity">
    <reaction evidence="4">
        <text>a 5'-end (N(7)-methyl 5'-triphosphoguanosine)-ribonucleoside in snoRNA + S-adenosyl-L-methionine = a 5'-end (N(2),N(7)-dimethyl 5'-triphosphoguanosine)-ribonucleoside in snoRNA + S-adenosyl-L-homocysteine + H(+)</text>
        <dbReference type="Rhea" id="RHEA:78475"/>
        <dbReference type="Rhea" id="RHEA-COMP:19086"/>
        <dbReference type="Rhea" id="RHEA-COMP:19088"/>
        <dbReference type="ChEBI" id="CHEBI:15378"/>
        <dbReference type="ChEBI" id="CHEBI:57856"/>
        <dbReference type="ChEBI" id="CHEBI:59789"/>
        <dbReference type="ChEBI" id="CHEBI:156461"/>
        <dbReference type="ChEBI" id="CHEBI:172880"/>
    </reaction>
    <physiologicalReaction direction="left-to-right" evidence="4">
        <dbReference type="Rhea" id="RHEA:78476"/>
    </physiologicalReaction>
</comment>
<reference evidence="8" key="2">
    <citation type="submission" date="2022-06" db="UniProtKB">
        <authorList>
            <consortium name="EnsemblMetazoa"/>
        </authorList>
    </citation>
    <scope>IDENTIFICATION</scope>
</reference>
<evidence type="ECO:0000256" key="7">
    <source>
        <dbReference type="ARBA" id="ARBA00049790"/>
    </source>
</evidence>
<evidence type="ECO:0000256" key="5">
    <source>
        <dbReference type="ARBA" id="ARBA00048763"/>
    </source>
</evidence>
<reference evidence="9" key="1">
    <citation type="submission" date="2010-06" db="EMBL/GenBank/DDBJ databases">
        <authorList>
            <person name="Jiang H."/>
            <person name="Abraham K."/>
            <person name="Ali S."/>
            <person name="Alsbrooks S.L."/>
            <person name="Anim B.N."/>
            <person name="Anosike U.S."/>
            <person name="Attaway T."/>
            <person name="Bandaranaike D.P."/>
            <person name="Battles P.K."/>
            <person name="Bell S.N."/>
            <person name="Bell A.V."/>
            <person name="Beltran B."/>
            <person name="Bickham C."/>
            <person name="Bustamante Y."/>
            <person name="Caleb T."/>
            <person name="Canada A."/>
            <person name="Cardenas V."/>
            <person name="Carter K."/>
            <person name="Chacko J."/>
            <person name="Chandrabose M.N."/>
            <person name="Chavez D."/>
            <person name="Chavez A."/>
            <person name="Chen L."/>
            <person name="Chu H.-S."/>
            <person name="Claassen K.J."/>
            <person name="Cockrell R."/>
            <person name="Collins M."/>
            <person name="Cooper J.A."/>
            <person name="Cree A."/>
            <person name="Curry S.M."/>
            <person name="Da Y."/>
            <person name="Dao M.D."/>
            <person name="Das B."/>
            <person name="Davila M.-L."/>
            <person name="Davy-Carroll L."/>
            <person name="Denson S."/>
            <person name="Dinh H."/>
            <person name="Ebong V.E."/>
            <person name="Edwards J.R."/>
            <person name="Egan A."/>
            <person name="El-Daye J."/>
            <person name="Escobedo L."/>
            <person name="Fernandez S."/>
            <person name="Fernando P.R."/>
            <person name="Flagg N."/>
            <person name="Forbes L.D."/>
            <person name="Fowler R.G."/>
            <person name="Fu Q."/>
            <person name="Gabisi R.A."/>
            <person name="Ganer J."/>
            <person name="Garbino Pronczuk A."/>
            <person name="Garcia R.M."/>
            <person name="Garner T."/>
            <person name="Garrett T.E."/>
            <person name="Gonzalez D.A."/>
            <person name="Hamid H."/>
            <person name="Hawkins E.S."/>
            <person name="Hirani K."/>
            <person name="Hogues M.E."/>
            <person name="Hollins B."/>
            <person name="Hsiao C.-H."/>
            <person name="Jabil R."/>
            <person name="James M.L."/>
            <person name="Jhangiani S.N."/>
            <person name="Johnson B."/>
            <person name="Johnson Q."/>
            <person name="Joshi V."/>
            <person name="Kalu J.B."/>
            <person name="Kam C."/>
            <person name="Kashfia A."/>
            <person name="Keebler J."/>
            <person name="Kisamo H."/>
            <person name="Kovar C.L."/>
            <person name="Lago L.A."/>
            <person name="Lai C.-Y."/>
            <person name="Laidlaw J."/>
            <person name="Lara F."/>
            <person name="Le T.-K."/>
            <person name="Lee S.L."/>
            <person name="Legall F.H."/>
            <person name="Lemon S.J."/>
            <person name="Lewis L.R."/>
            <person name="Li B."/>
            <person name="Liu Y."/>
            <person name="Liu Y.-S."/>
            <person name="Lopez J."/>
            <person name="Lozado R.J."/>
            <person name="Lu J."/>
            <person name="Madu R.C."/>
            <person name="Maheshwari M."/>
            <person name="Maheshwari R."/>
            <person name="Malloy K."/>
            <person name="Martinez E."/>
            <person name="Mathew T."/>
            <person name="Mercado I.C."/>
            <person name="Mercado C."/>
            <person name="Meyer B."/>
            <person name="Montgomery K."/>
            <person name="Morgan M.B."/>
            <person name="Munidasa M."/>
            <person name="Nazareth L.V."/>
            <person name="Nelson J."/>
            <person name="Ng B.M."/>
            <person name="Nguyen N.B."/>
            <person name="Nguyen P.Q."/>
            <person name="Nguyen T."/>
            <person name="Obregon M."/>
            <person name="Okwuonu G.O."/>
            <person name="Onwere C.G."/>
            <person name="Orozco G."/>
            <person name="Parra A."/>
            <person name="Patel S."/>
            <person name="Patil S."/>
            <person name="Perez A."/>
            <person name="Perez Y."/>
            <person name="Pham C."/>
            <person name="Primus E.L."/>
            <person name="Pu L.-L."/>
            <person name="Puazo M."/>
            <person name="Qin X."/>
            <person name="Quiroz J.B."/>
            <person name="Reese J."/>
            <person name="Richards S."/>
            <person name="Rives C.M."/>
            <person name="Robberts R."/>
            <person name="Ruiz S.J."/>
            <person name="Ruiz M.J."/>
            <person name="Santibanez J."/>
            <person name="Schneider B.W."/>
            <person name="Sisson I."/>
            <person name="Smith M."/>
            <person name="Sodergren E."/>
            <person name="Song X.-Z."/>
            <person name="Song B.B."/>
            <person name="Summersgill H."/>
            <person name="Thelus R."/>
            <person name="Thornton R.D."/>
            <person name="Trejos Z.Y."/>
            <person name="Usmani K."/>
            <person name="Vattathil S."/>
            <person name="Villasana D."/>
            <person name="Walker D.L."/>
            <person name="Wang S."/>
            <person name="Wang K."/>
            <person name="White C.S."/>
            <person name="Williams A.C."/>
            <person name="Williamson J."/>
            <person name="Wilson K."/>
            <person name="Woghiren I.O."/>
            <person name="Woodworth J.R."/>
            <person name="Worley K.C."/>
            <person name="Wright R.A."/>
            <person name="Wu W."/>
            <person name="Young L."/>
            <person name="Zhang L."/>
            <person name="Zhang J."/>
            <person name="Zhu Y."/>
            <person name="Muzny D.M."/>
            <person name="Weinstock G."/>
            <person name="Gibbs R.A."/>
        </authorList>
    </citation>
    <scope>NUCLEOTIDE SEQUENCE [LARGE SCALE GENOMIC DNA]</scope>
    <source>
        <strain evidence="9">LSR1</strain>
    </source>
</reference>
<dbReference type="EnsemblMetazoa" id="XM_029486610.1">
    <property type="protein sequence ID" value="XP_029342470.1"/>
    <property type="gene ID" value="LOC107884332"/>
</dbReference>
<dbReference type="InterPro" id="IPR019012">
    <property type="entry name" value="RNA_cap_Gua-N2-MeTrfase"/>
</dbReference>
<dbReference type="PANTHER" id="PTHR14741:SF32">
    <property type="entry name" value="TRIMETHYLGUANOSINE SYNTHASE"/>
    <property type="match status" value="1"/>
</dbReference>
<proteinExistence type="inferred from homology"/>
<evidence type="ECO:0000256" key="2">
    <source>
        <dbReference type="ARBA" id="ARBA00025783"/>
    </source>
</evidence>
<dbReference type="OrthoDB" id="194443at2759"/>
<keyword evidence="9" id="KW-1185">Reference proteome</keyword>
<evidence type="ECO:0000313" key="8">
    <source>
        <dbReference type="EnsemblMetazoa" id="XP_029342470.1"/>
    </source>
</evidence>
<dbReference type="SUPFAM" id="SSF53335">
    <property type="entry name" value="S-adenosyl-L-methionine-dependent methyltransferases"/>
    <property type="match status" value="1"/>
</dbReference>
<dbReference type="RefSeq" id="XP_029342470.1">
    <property type="nucleotide sequence ID" value="XM_029486610.1"/>
</dbReference>
<dbReference type="GO" id="GO:0071164">
    <property type="term" value="F:RNA cap trimethylguanosine synthase activity"/>
    <property type="evidence" value="ECO:0007669"/>
    <property type="project" value="TreeGrafter"/>
</dbReference>
<dbReference type="InterPro" id="IPR029063">
    <property type="entry name" value="SAM-dependent_MTases_sf"/>
</dbReference>
<evidence type="ECO:0000256" key="6">
    <source>
        <dbReference type="ARBA" id="ARBA00049075"/>
    </source>
</evidence>
<organism evidence="8 9">
    <name type="scientific">Acyrthosiphon pisum</name>
    <name type="common">Pea aphid</name>
    <dbReference type="NCBI Taxonomy" id="7029"/>
    <lineage>
        <taxon>Eukaryota</taxon>
        <taxon>Metazoa</taxon>
        <taxon>Ecdysozoa</taxon>
        <taxon>Arthropoda</taxon>
        <taxon>Hexapoda</taxon>
        <taxon>Insecta</taxon>
        <taxon>Pterygota</taxon>
        <taxon>Neoptera</taxon>
        <taxon>Paraneoptera</taxon>
        <taxon>Hemiptera</taxon>
        <taxon>Sternorrhyncha</taxon>
        <taxon>Aphidomorpha</taxon>
        <taxon>Aphidoidea</taxon>
        <taxon>Aphididae</taxon>
        <taxon>Macrosiphini</taxon>
        <taxon>Acyrthosiphon</taxon>
    </lineage>
</organism>